<dbReference type="SUPFAM" id="SSF46785">
    <property type="entry name" value="Winged helix' DNA-binding domain"/>
    <property type="match status" value="1"/>
</dbReference>
<keyword evidence="2" id="KW-0238">DNA-binding</keyword>
<dbReference type="InterPro" id="IPR000524">
    <property type="entry name" value="Tscrpt_reg_HTH_GntR"/>
</dbReference>
<dbReference type="InterPro" id="IPR036390">
    <property type="entry name" value="WH_DNA-bd_sf"/>
</dbReference>
<evidence type="ECO:0000256" key="3">
    <source>
        <dbReference type="ARBA" id="ARBA00023163"/>
    </source>
</evidence>
<dbReference type="Proteomes" id="UP001209854">
    <property type="component" value="Unassembled WGS sequence"/>
</dbReference>
<evidence type="ECO:0000256" key="1">
    <source>
        <dbReference type="ARBA" id="ARBA00023015"/>
    </source>
</evidence>
<name>A0ABT3N159_9GAMM</name>
<sequence length="213" mass="24697">MAEKELSQTDSAYARLEFMVIFQQLEPGAMYSEKQLGEMLNMGRTPIREALQKLAWEQMVNIYPRRGIQIPVVTMETQLKLLEVRRPIEVLCAELAAEKATPTQKAQMEKLAEGIMVCARNHDDESFFYHLRQVHYELVAASRNEYIRQAMRPLQGLSRRFWFKHKEDNTEHPATLHAEVMKAVSSGDKIKAAQAANKVIDYLYEFTLKQLTY</sequence>
<accession>A0ABT3N159</accession>
<evidence type="ECO:0000259" key="4">
    <source>
        <dbReference type="PROSITE" id="PS50949"/>
    </source>
</evidence>
<proteinExistence type="predicted"/>
<keyword evidence="3" id="KW-0804">Transcription</keyword>
<gene>
    <name evidence="5" type="ORF">NX722_22585</name>
</gene>
<dbReference type="PROSITE" id="PS50949">
    <property type="entry name" value="HTH_GNTR"/>
    <property type="match status" value="1"/>
</dbReference>
<dbReference type="SMART" id="SM00895">
    <property type="entry name" value="FCD"/>
    <property type="match status" value="1"/>
</dbReference>
<feature type="domain" description="HTH gntR-type" evidence="4">
    <location>
        <begin position="6"/>
        <end position="73"/>
    </location>
</feature>
<reference evidence="5 6" key="1">
    <citation type="submission" date="2022-10" db="EMBL/GenBank/DDBJ databases">
        <title>High-quality genome sequences of two octocoral-associated bacteria, Endozoicomonas euniceicola EF212 and Endozoicomonas gorgoniicola PS125.</title>
        <authorList>
            <person name="Chiou Y.-J."/>
            <person name="Chen Y.-H."/>
        </authorList>
    </citation>
    <scope>NUCLEOTIDE SEQUENCE [LARGE SCALE GENOMIC DNA]</scope>
    <source>
        <strain evidence="5 6">PS125</strain>
    </source>
</reference>
<dbReference type="SMART" id="SM00345">
    <property type="entry name" value="HTH_GNTR"/>
    <property type="match status" value="1"/>
</dbReference>
<dbReference type="Gene3D" id="1.10.10.10">
    <property type="entry name" value="Winged helix-like DNA-binding domain superfamily/Winged helix DNA-binding domain"/>
    <property type="match status" value="1"/>
</dbReference>
<dbReference type="InterPro" id="IPR011711">
    <property type="entry name" value="GntR_C"/>
</dbReference>
<dbReference type="PANTHER" id="PTHR43537">
    <property type="entry name" value="TRANSCRIPTIONAL REGULATOR, GNTR FAMILY"/>
    <property type="match status" value="1"/>
</dbReference>
<evidence type="ECO:0000313" key="5">
    <source>
        <dbReference type="EMBL" id="MCW7555366.1"/>
    </source>
</evidence>
<keyword evidence="6" id="KW-1185">Reference proteome</keyword>
<dbReference type="RefSeq" id="WP_262565126.1">
    <property type="nucleotide sequence ID" value="NZ_JAPFCC010000001.1"/>
</dbReference>
<keyword evidence="1" id="KW-0805">Transcription regulation</keyword>
<dbReference type="InterPro" id="IPR008920">
    <property type="entry name" value="TF_FadR/GntR_C"/>
</dbReference>
<evidence type="ECO:0000256" key="2">
    <source>
        <dbReference type="ARBA" id="ARBA00023125"/>
    </source>
</evidence>
<protein>
    <submittedName>
        <fullName evidence="5">GntR family transcriptional regulator</fullName>
    </submittedName>
</protein>
<dbReference type="EMBL" id="JAPFCC010000001">
    <property type="protein sequence ID" value="MCW7555366.1"/>
    <property type="molecule type" value="Genomic_DNA"/>
</dbReference>
<organism evidence="5 6">
    <name type="scientific">Endozoicomonas gorgoniicola</name>
    <dbReference type="NCBI Taxonomy" id="1234144"/>
    <lineage>
        <taxon>Bacteria</taxon>
        <taxon>Pseudomonadati</taxon>
        <taxon>Pseudomonadota</taxon>
        <taxon>Gammaproteobacteria</taxon>
        <taxon>Oceanospirillales</taxon>
        <taxon>Endozoicomonadaceae</taxon>
        <taxon>Endozoicomonas</taxon>
    </lineage>
</organism>
<dbReference type="Pfam" id="PF00392">
    <property type="entry name" value="GntR"/>
    <property type="match status" value="1"/>
</dbReference>
<dbReference type="PANTHER" id="PTHR43537:SF45">
    <property type="entry name" value="GNTR FAMILY REGULATORY PROTEIN"/>
    <property type="match status" value="1"/>
</dbReference>
<comment type="caution">
    <text evidence="5">The sequence shown here is derived from an EMBL/GenBank/DDBJ whole genome shotgun (WGS) entry which is preliminary data.</text>
</comment>
<dbReference type="SUPFAM" id="SSF48008">
    <property type="entry name" value="GntR ligand-binding domain-like"/>
    <property type="match status" value="1"/>
</dbReference>
<evidence type="ECO:0000313" key="6">
    <source>
        <dbReference type="Proteomes" id="UP001209854"/>
    </source>
</evidence>
<dbReference type="Gene3D" id="1.20.120.530">
    <property type="entry name" value="GntR ligand-binding domain-like"/>
    <property type="match status" value="1"/>
</dbReference>
<dbReference type="Pfam" id="PF07729">
    <property type="entry name" value="FCD"/>
    <property type="match status" value="1"/>
</dbReference>
<dbReference type="InterPro" id="IPR036388">
    <property type="entry name" value="WH-like_DNA-bd_sf"/>
</dbReference>